<dbReference type="AlphaFoldDB" id="A0A9X1SEE9"/>
<keyword evidence="2" id="KW-0812">Transmembrane</keyword>
<sequence length="228" mass="23484">MADEFGPFPVPVAELKNFRTNWVLAAALGPLGIDRFHRGRHITGALKALTLGGAGIWWAADQFSIASGRAVDAQGHPMTGTKPQRILAAALSGVLVAGACTAAAVAALPLASEAGEELSAVIAPPPPQQELLTIASFKVPAGEHTTSEFSANGEEAAFKYTLPGPGYAYLLPAGTATPPKDAEPLFSCFEACTGTVTAVVPAGKYTLLVQTPGEGKISVHQMGVRDPQ</sequence>
<dbReference type="Proteomes" id="UP001139158">
    <property type="component" value="Unassembled WGS sequence"/>
</dbReference>
<proteinExistence type="predicted"/>
<keyword evidence="7" id="KW-1185">Reference proteome</keyword>
<comment type="subcellular location">
    <subcellularLocation>
        <location evidence="1">Membrane</location>
        <topology evidence="1">Multi-pass membrane protein</topology>
    </subcellularLocation>
</comment>
<dbReference type="RefSeq" id="WP_227897790.1">
    <property type="nucleotide sequence ID" value="NZ_CP099467.1"/>
</dbReference>
<evidence type="ECO:0000259" key="5">
    <source>
        <dbReference type="Pfam" id="PF05154"/>
    </source>
</evidence>
<gene>
    <name evidence="6" type="ORF">LJ757_18675</name>
</gene>
<dbReference type="Pfam" id="PF05154">
    <property type="entry name" value="TM2"/>
    <property type="match status" value="1"/>
</dbReference>
<evidence type="ECO:0000256" key="1">
    <source>
        <dbReference type="ARBA" id="ARBA00004141"/>
    </source>
</evidence>
<evidence type="ECO:0000313" key="7">
    <source>
        <dbReference type="Proteomes" id="UP001139158"/>
    </source>
</evidence>
<feature type="domain" description="TM2" evidence="5">
    <location>
        <begin position="16"/>
        <end position="61"/>
    </location>
</feature>
<dbReference type="GO" id="GO:0016020">
    <property type="term" value="C:membrane"/>
    <property type="evidence" value="ECO:0007669"/>
    <property type="project" value="UniProtKB-SubCell"/>
</dbReference>
<comment type="caution">
    <text evidence="6">The sequence shown here is derived from an EMBL/GenBank/DDBJ whole genome shotgun (WGS) entry which is preliminary data.</text>
</comment>
<dbReference type="EMBL" id="JAJFZV010000020">
    <property type="protein sequence ID" value="MCC3299787.1"/>
    <property type="molecule type" value="Genomic_DNA"/>
</dbReference>
<evidence type="ECO:0000256" key="2">
    <source>
        <dbReference type="ARBA" id="ARBA00022692"/>
    </source>
</evidence>
<keyword evidence="4" id="KW-0472">Membrane</keyword>
<evidence type="ECO:0000313" key="6">
    <source>
        <dbReference type="EMBL" id="MCC3299787.1"/>
    </source>
</evidence>
<organism evidence="6 7">
    <name type="scientific">Arthrobacter caoxuetaonis</name>
    <dbReference type="NCBI Taxonomy" id="2886935"/>
    <lineage>
        <taxon>Bacteria</taxon>
        <taxon>Bacillati</taxon>
        <taxon>Actinomycetota</taxon>
        <taxon>Actinomycetes</taxon>
        <taxon>Micrococcales</taxon>
        <taxon>Micrococcaceae</taxon>
        <taxon>Arthrobacter</taxon>
    </lineage>
</organism>
<name>A0A9X1SEE9_9MICC</name>
<evidence type="ECO:0000256" key="3">
    <source>
        <dbReference type="ARBA" id="ARBA00022989"/>
    </source>
</evidence>
<accession>A0A9X1SEE9</accession>
<protein>
    <submittedName>
        <fullName evidence="6">TM2 domain-containing protein</fullName>
    </submittedName>
</protein>
<evidence type="ECO:0000256" key="4">
    <source>
        <dbReference type="ARBA" id="ARBA00023136"/>
    </source>
</evidence>
<reference evidence="6" key="1">
    <citation type="submission" date="2021-10" db="EMBL/GenBank/DDBJ databases">
        <title>Novel species in genus Arthrobacter.</title>
        <authorList>
            <person name="Liu Y."/>
        </authorList>
    </citation>
    <scope>NUCLEOTIDE SEQUENCE</scope>
    <source>
        <strain evidence="6">Zg-Y453</strain>
    </source>
</reference>
<dbReference type="InterPro" id="IPR007829">
    <property type="entry name" value="TM2"/>
</dbReference>
<keyword evidence="3" id="KW-1133">Transmembrane helix</keyword>